<feature type="domain" description="Erythromycin biosynthesis protein CIII-like C-terminal" evidence="5">
    <location>
        <begin position="268"/>
        <end position="417"/>
    </location>
</feature>
<proteinExistence type="inferred from homology"/>
<reference evidence="7 8" key="1">
    <citation type="submission" date="2020-06" db="EMBL/GenBank/DDBJ databases">
        <title>Actinomadura xiongansis sp. nov., isolated from soil of Baiyangdian.</title>
        <authorList>
            <person name="Zhang X."/>
        </authorList>
    </citation>
    <scope>NUCLEOTIDE SEQUENCE [LARGE SCALE GENOMIC DNA]</scope>
    <source>
        <strain evidence="7 8">HBUM206468</strain>
    </source>
</reference>
<dbReference type="CDD" id="cd03784">
    <property type="entry name" value="GT1_Gtf-like"/>
    <property type="match status" value="1"/>
</dbReference>
<dbReference type="InterPro" id="IPR002213">
    <property type="entry name" value="UDP_glucos_trans"/>
</dbReference>
<dbReference type="Pfam" id="PF21036">
    <property type="entry name" value="EryCIII-like_N"/>
    <property type="match status" value="1"/>
</dbReference>
<feature type="region of interest" description="Disordered" evidence="4">
    <location>
        <begin position="67"/>
        <end position="89"/>
    </location>
</feature>
<gene>
    <name evidence="7" type="ORF">HKK74_19050</name>
</gene>
<evidence type="ECO:0000256" key="4">
    <source>
        <dbReference type="SAM" id="MobiDB-lite"/>
    </source>
</evidence>
<keyword evidence="8" id="KW-1185">Reference proteome</keyword>
<sequence>MRILFVTNPFRAHLYVQVPLAWALRTAGHEVCVAGPPEVAEAIAHCGLPGVAVGEVMRPIQERMTSFQAPEGPCDPRGDRTGKSVQSDYGWGDPHVELEDFTTGVHEVFFPDSLTDDLVGFARRWLPDLVIMDSSAYPGAVAARVVGAAHARITPSVDRVAQLRSACRAGLGSADDPLRDWLQPLLQKYGCDFDETTVLGQWTISPMPPWIWQPEGVHYLPVRNVPFNGPATAPRWVYEPPARRRVCITQGISHRDAGIGDVAPAVDLFEAVADLDIEVIATFTAEQLESASAIPDNVRTVDFVPFTSLLPTCSAFVHEGGVGSFATALEHGVPQIIAPHDAKVEKWWGPVTMANGLEHRGAGIYAANGHSLTPDILRDSLKLVLEDPSYAANAAQLRTEVRAMPSPNDLVPALEKLTADHRTPRR</sequence>
<dbReference type="Gene3D" id="3.40.50.2000">
    <property type="entry name" value="Glycogen Phosphorylase B"/>
    <property type="match status" value="2"/>
</dbReference>
<dbReference type="PANTHER" id="PTHR48050:SF13">
    <property type="entry name" value="STEROL 3-BETA-GLUCOSYLTRANSFERASE UGT80A2"/>
    <property type="match status" value="1"/>
</dbReference>
<keyword evidence="3" id="KW-0808">Transferase</keyword>
<dbReference type="RefSeq" id="WP_187244575.1">
    <property type="nucleotide sequence ID" value="NZ_BAAAOK010000004.1"/>
</dbReference>
<evidence type="ECO:0000313" key="8">
    <source>
        <dbReference type="Proteomes" id="UP000805614"/>
    </source>
</evidence>
<evidence type="ECO:0000259" key="6">
    <source>
        <dbReference type="Pfam" id="PF21036"/>
    </source>
</evidence>
<keyword evidence="2" id="KW-0328">Glycosyltransferase</keyword>
<evidence type="ECO:0000313" key="7">
    <source>
        <dbReference type="EMBL" id="MBC6467574.1"/>
    </source>
</evidence>
<evidence type="ECO:0000256" key="3">
    <source>
        <dbReference type="ARBA" id="ARBA00022679"/>
    </source>
</evidence>
<comment type="similarity">
    <text evidence="1">Belongs to the glycosyltransferase 28 family.</text>
</comment>
<dbReference type="InterPro" id="IPR010610">
    <property type="entry name" value="EryCIII-like_C"/>
</dbReference>
<evidence type="ECO:0000256" key="1">
    <source>
        <dbReference type="ARBA" id="ARBA00006962"/>
    </source>
</evidence>
<evidence type="ECO:0000259" key="5">
    <source>
        <dbReference type="Pfam" id="PF06722"/>
    </source>
</evidence>
<organism evidence="7 8">
    <name type="scientific">Actinomadura alba</name>
    <dbReference type="NCBI Taxonomy" id="406431"/>
    <lineage>
        <taxon>Bacteria</taxon>
        <taxon>Bacillati</taxon>
        <taxon>Actinomycetota</taxon>
        <taxon>Actinomycetes</taxon>
        <taxon>Streptosporangiales</taxon>
        <taxon>Thermomonosporaceae</taxon>
        <taxon>Actinomadura</taxon>
    </lineage>
</organism>
<evidence type="ECO:0000256" key="2">
    <source>
        <dbReference type="ARBA" id="ARBA00022676"/>
    </source>
</evidence>
<dbReference type="EMBL" id="JABVEC010000013">
    <property type="protein sequence ID" value="MBC6467574.1"/>
    <property type="molecule type" value="Genomic_DNA"/>
</dbReference>
<protein>
    <submittedName>
        <fullName evidence="7">DUF1205 domain-containing protein</fullName>
    </submittedName>
</protein>
<dbReference type="SUPFAM" id="SSF53756">
    <property type="entry name" value="UDP-Glycosyltransferase/glycogen phosphorylase"/>
    <property type="match status" value="1"/>
</dbReference>
<dbReference type="InterPro" id="IPR048284">
    <property type="entry name" value="EryCIII-like_N"/>
</dbReference>
<accession>A0ABR7LS28</accession>
<comment type="caution">
    <text evidence="7">The sequence shown here is derived from an EMBL/GenBank/DDBJ whole genome shotgun (WGS) entry which is preliminary data.</text>
</comment>
<dbReference type="Pfam" id="PF06722">
    <property type="entry name" value="EryCIII-like_C"/>
    <property type="match status" value="1"/>
</dbReference>
<dbReference type="PANTHER" id="PTHR48050">
    <property type="entry name" value="STEROL 3-BETA-GLUCOSYLTRANSFERASE"/>
    <property type="match status" value="1"/>
</dbReference>
<name>A0ABR7LS28_9ACTN</name>
<dbReference type="Proteomes" id="UP000805614">
    <property type="component" value="Unassembled WGS sequence"/>
</dbReference>
<dbReference type="InterPro" id="IPR050426">
    <property type="entry name" value="Glycosyltransferase_28"/>
</dbReference>
<feature type="domain" description="Erythromycin biosynthesis protein CIII-like N-terminal" evidence="6">
    <location>
        <begin position="22"/>
        <end position="251"/>
    </location>
</feature>